<reference evidence="16 17" key="1">
    <citation type="submission" date="2019-10" db="EMBL/GenBank/DDBJ databases">
        <title>Prolixibacter strains distinguished by the presence of nitrate reductase genes were adept at nitrate-dependent anaerobic corrosion of metallic iron and carbon steel.</title>
        <authorList>
            <person name="Iino T."/>
            <person name="Shono N."/>
            <person name="Ito K."/>
            <person name="Nakamura R."/>
            <person name="Sueoka K."/>
            <person name="Harayama S."/>
            <person name="Ohkuma M."/>
        </authorList>
    </citation>
    <scope>NUCLEOTIDE SEQUENCE [LARGE SCALE GENOMIC DNA]</scope>
    <source>
        <strain evidence="16 17">JCM 13498</strain>
    </source>
</reference>
<evidence type="ECO:0000256" key="1">
    <source>
        <dbReference type="ARBA" id="ARBA00001946"/>
    </source>
</evidence>
<keyword evidence="7 16" id="KW-0808">Transferase</keyword>
<evidence type="ECO:0000256" key="2">
    <source>
        <dbReference type="ARBA" id="ARBA00005180"/>
    </source>
</evidence>
<evidence type="ECO:0000256" key="3">
    <source>
        <dbReference type="ARBA" id="ARBA00009516"/>
    </source>
</evidence>
<evidence type="ECO:0000256" key="10">
    <source>
        <dbReference type="ARBA" id="ARBA00031082"/>
    </source>
</evidence>
<comment type="catalytic activity">
    <reaction evidence="11">
        <text>UMP + diphosphate = 5-phospho-alpha-D-ribose 1-diphosphate + uracil</text>
        <dbReference type="Rhea" id="RHEA:13017"/>
        <dbReference type="ChEBI" id="CHEBI:17568"/>
        <dbReference type="ChEBI" id="CHEBI:33019"/>
        <dbReference type="ChEBI" id="CHEBI:57865"/>
        <dbReference type="ChEBI" id="CHEBI:58017"/>
        <dbReference type="EC" id="2.4.2.9"/>
    </reaction>
</comment>
<comment type="pathway">
    <text evidence="2">Pyrimidine metabolism; UMP biosynthesis via salvage pathway; UMP from uracil: step 1/1.</text>
</comment>
<dbReference type="Proteomes" id="UP000391834">
    <property type="component" value="Unassembled WGS sequence"/>
</dbReference>
<dbReference type="GO" id="GO:0004845">
    <property type="term" value="F:uracil phosphoribosyltransferase activity"/>
    <property type="evidence" value="ECO:0007669"/>
    <property type="project" value="UniProtKB-EC"/>
</dbReference>
<name>A0A5M4AYF5_9BACT</name>
<dbReference type="Pfam" id="PF14681">
    <property type="entry name" value="UPRTase"/>
    <property type="match status" value="1"/>
</dbReference>
<organism evidence="16 17">
    <name type="scientific">Prolixibacter bellariivorans</name>
    <dbReference type="NCBI Taxonomy" id="314319"/>
    <lineage>
        <taxon>Bacteria</taxon>
        <taxon>Pseudomonadati</taxon>
        <taxon>Bacteroidota</taxon>
        <taxon>Bacteroidia</taxon>
        <taxon>Marinilabiliales</taxon>
        <taxon>Prolixibacteraceae</taxon>
        <taxon>Prolixibacter</taxon>
    </lineage>
</organism>
<comment type="function">
    <text evidence="12">Catalyzes the conversion of uracil and 5-phospho-alpha-D-ribose 1-diphosphate (PRPP) to UMP and diphosphate.</text>
</comment>
<protein>
    <recommendedName>
        <fullName evidence="13">Uracil phosphoribosyltransferase</fullName>
        <ecNumber evidence="4">2.4.2.9</ecNumber>
    </recommendedName>
    <alternativeName>
        <fullName evidence="10">UMP pyrophosphorylase</fullName>
    </alternativeName>
    <alternativeName>
        <fullName evidence="14">UPRTase</fullName>
    </alternativeName>
</protein>
<dbReference type="InterPro" id="IPR000836">
    <property type="entry name" value="PRTase_dom"/>
</dbReference>
<dbReference type="RefSeq" id="WP_025863043.1">
    <property type="nucleotide sequence ID" value="NZ_BLAX01000001.1"/>
</dbReference>
<dbReference type="GO" id="GO:0005525">
    <property type="term" value="F:GTP binding"/>
    <property type="evidence" value="ECO:0007669"/>
    <property type="project" value="UniProtKB-KW"/>
</dbReference>
<evidence type="ECO:0000313" key="16">
    <source>
        <dbReference type="EMBL" id="GET32487.1"/>
    </source>
</evidence>
<evidence type="ECO:0000256" key="9">
    <source>
        <dbReference type="ARBA" id="ARBA00023134"/>
    </source>
</evidence>
<accession>A0A5M4AYF5</accession>
<dbReference type="Gene3D" id="3.40.50.2020">
    <property type="match status" value="1"/>
</dbReference>
<dbReference type="PANTHER" id="PTHR11608">
    <property type="entry name" value="BIFUNCTIONAL PROTEIN PYRR"/>
    <property type="match status" value="1"/>
</dbReference>
<dbReference type="EMBL" id="BLAX01000001">
    <property type="protein sequence ID" value="GET32487.1"/>
    <property type="molecule type" value="Genomic_DNA"/>
</dbReference>
<evidence type="ECO:0000256" key="7">
    <source>
        <dbReference type="ARBA" id="ARBA00022679"/>
    </source>
</evidence>
<feature type="domain" description="Phosphoribosyltransferase" evidence="15">
    <location>
        <begin position="11"/>
        <end position="213"/>
    </location>
</feature>
<evidence type="ECO:0000256" key="13">
    <source>
        <dbReference type="ARBA" id="ARBA00072146"/>
    </source>
</evidence>
<gene>
    <name evidence="16" type="primary">upp</name>
    <name evidence="16" type="ORF">PbJCM13498_13500</name>
</gene>
<keyword evidence="9" id="KW-0342">GTP-binding</keyword>
<comment type="cofactor">
    <cofactor evidence="1">
        <name>Mg(2+)</name>
        <dbReference type="ChEBI" id="CHEBI:18420"/>
    </cofactor>
</comment>
<evidence type="ECO:0000256" key="6">
    <source>
        <dbReference type="ARBA" id="ARBA00022676"/>
    </source>
</evidence>
<evidence type="ECO:0000256" key="4">
    <source>
        <dbReference type="ARBA" id="ARBA00011894"/>
    </source>
</evidence>
<evidence type="ECO:0000259" key="15">
    <source>
        <dbReference type="Pfam" id="PF14681"/>
    </source>
</evidence>
<sequence length="224" mass="25275">MIHVLGENNSLFNQFISEIRDEVVQKDSLRFRRNLERVGEIFAYEISKHLDYKTQDVTTPLGVAKVPMVVQQPVLATILRAGLPLHQGLLNYFDKGENCFISAYRKYDESGEFHIEFEYISSPSVDDKIVILSDPMLATGASMEIGYRALLEKGTPKHVHMVSVIASQEGVDYLIKKMPHNNYTLWIGAIDKEMTPKSYIVPGLGDAGDLAYGIKIDSKKTHNR</sequence>
<keyword evidence="17" id="KW-1185">Reference proteome</keyword>
<dbReference type="InterPro" id="IPR029057">
    <property type="entry name" value="PRTase-like"/>
</dbReference>
<evidence type="ECO:0000256" key="5">
    <source>
        <dbReference type="ARBA" id="ARBA00022533"/>
    </source>
</evidence>
<dbReference type="EC" id="2.4.2.9" evidence="4"/>
<dbReference type="FunFam" id="3.40.50.2020:FF:000023">
    <property type="entry name" value="Probable uracil phosphoribosyltransferase"/>
    <property type="match status" value="1"/>
</dbReference>
<comment type="caution">
    <text evidence="16">The sequence shown here is derived from an EMBL/GenBank/DDBJ whole genome shotgun (WGS) entry which is preliminary data.</text>
</comment>
<dbReference type="NCBIfam" id="NF001097">
    <property type="entry name" value="PRK00129.1"/>
    <property type="match status" value="1"/>
</dbReference>
<comment type="similarity">
    <text evidence="3">Belongs to the UPRTase family.</text>
</comment>
<keyword evidence="6 16" id="KW-0328">Glycosyltransferase</keyword>
<dbReference type="InterPro" id="IPR050137">
    <property type="entry name" value="PyrR_bifunctional"/>
</dbReference>
<evidence type="ECO:0000256" key="11">
    <source>
        <dbReference type="ARBA" id="ARBA00052919"/>
    </source>
</evidence>
<dbReference type="AlphaFoldDB" id="A0A5M4AYF5"/>
<dbReference type="SUPFAM" id="SSF53271">
    <property type="entry name" value="PRTase-like"/>
    <property type="match status" value="1"/>
</dbReference>
<keyword evidence="8" id="KW-0547">Nucleotide-binding</keyword>
<dbReference type="CDD" id="cd06223">
    <property type="entry name" value="PRTases_typeI"/>
    <property type="match status" value="1"/>
</dbReference>
<keyword evidence="5" id="KW-0021">Allosteric enzyme</keyword>
<evidence type="ECO:0000256" key="14">
    <source>
        <dbReference type="ARBA" id="ARBA00079807"/>
    </source>
</evidence>
<evidence type="ECO:0000313" key="17">
    <source>
        <dbReference type="Proteomes" id="UP000391834"/>
    </source>
</evidence>
<dbReference type="PANTHER" id="PTHR11608:SF0">
    <property type="entry name" value="BIFUNCTIONAL PROTEIN PYRR"/>
    <property type="match status" value="1"/>
</dbReference>
<evidence type="ECO:0000256" key="12">
    <source>
        <dbReference type="ARBA" id="ARBA00056901"/>
    </source>
</evidence>
<proteinExistence type="inferred from homology"/>
<dbReference type="OrthoDB" id="9781675at2"/>
<evidence type="ECO:0000256" key="8">
    <source>
        <dbReference type="ARBA" id="ARBA00022741"/>
    </source>
</evidence>